<evidence type="ECO:0000313" key="2">
    <source>
        <dbReference type="Proteomes" id="UP000054007"/>
    </source>
</evidence>
<keyword evidence="2" id="KW-1185">Reference proteome</keyword>
<evidence type="ECO:0000313" key="1">
    <source>
        <dbReference type="EMBL" id="KIY61481.1"/>
    </source>
</evidence>
<protein>
    <recommendedName>
        <fullName evidence="3">F-box domain-containing protein</fullName>
    </recommendedName>
</protein>
<dbReference type="SUPFAM" id="SSF52047">
    <property type="entry name" value="RNI-like"/>
    <property type="match status" value="1"/>
</dbReference>
<dbReference type="EMBL" id="KN880934">
    <property type="protein sequence ID" value="KIY61481.1"/>
    <property type="molecule type" value="Genomic_DNA"/>
</dbReference>
<sequence length="393" mass="44355">MDTIPQELVESVLDQLAFDREALKTCSLVSRSFSHRSRKLLFANIVLEPKETSKRNPSEDFAGLLSRSLSVAPLVQALTLYNFSRGRSSWFSQDRTTVPYILRSLTNLNRLTLSGRHYDRRWDGSSDINPVLCRAISQPQLRSLTLAYASFLQPSDFLLLFADCPNLRHVRLSHVYISDQFTLQLLPPIPSAQVTRPRIESLLIQNVPTGLIDVLHDAVDLSSLRKLQFYNNGTTASSDPFQNLLEAAGESLEQVIFHGYSSSPANGIDLSQVPNIKCFFTINNFHSGVTVLSGLTELFFQRYDYAAARMHSVLFHVRCHPKALIECPKADWTRLERALVHVRRKVRFEIPVTELEEAMDDPLENAAVDTVRRGLGKLQEAGKLEVVMVQMAD</sequence>
<organism evidence="1 2">
    <name type="scientific">Cylindrobasidium torrendii FP15055 ss-10</name>
    <dbReference type="NCBI Taxonomy" id="1314674"/>
    <lineage>
        <taxon>Eukaryota</taxon>
        <taxon>Fungi</taxon>
        <taxon>Dikarya</taxon>
        <taxon>Basidiomycota</taxon>
        <taxon>Agaricomycotina</taxon>
        <taxon>Agaricomycetes</taxon>
        <taxon>Agaricomycetidae</taxon>
        <taxon>Agaricales</taxon>
        <taxon>Marasmiineae</taxon>
        <taxon>Physalacriaceae</taxon>
        <taxon>Cylindrobasidium</taxon>
    </lineage>
</organism>
<proteinExistence type="predicted"/>
<dbReference type="AlphaFoldDB" id="A0A0D7AW24"/>
<reference evidence="1 2" key="1">
    <citation type="journal article" date="2015" name="Fungal Genet. Biol.">
        <title>Evolution of novel wood decay mechanisms in Agaricales revealed by the genome sequences of Fistulina hepatica and Cylindrobasidium torrendii.</title>
        <authorList>
            <person name="Floudas D."/>
            <person name="Held B.W."/>
            <person name="Riley R."/>
            <person name="Nagy L.G."/>
            <person name="Koehler G."/>
            <person name="Ransdell A.S."/>
            <person name="Younus H."/>
            <person name="Chow J."/>
            <person name="Chiniquy J."/>
            <person name="Lipzen A."/>
            <person name="Tritt A."/>
            <person name="Sun H."/>
            <person name="Haridas S."/>
            <person name="LaButti K."/>
            <person name="Ohm R.A."/>
            <person name="Kues U."/>
            <person name="Blanchette R.A."/>
            <person name="Grigoriev I.V."/>
            <person name="Minto R.E."/>
            <person name="Hibbett D.S."/>
        </authorList>
    </citation>
    <scope>NUCLEOTIDE SEQUENCE [LARGE SCALE GENOMIC DNA]</scope>
    <source>
        <strain evidence="1 2">FP15055 ss-10</strain>
    </source>
</reference>
<dbReference type="STRING" id="1314674.A0A0D7AW24"/>
<name>A0A0D7AW24_9AGAR</name>
<accession>A0A0D7AW24</accession>
<dbReference type="Gene3D" id="3.80.10.10">
    <property type="entry name" value="Ribonuclease Inhibitor"/>
    <property type="match status" value="1"/>
</dbReference>
<dbReference type="OrthoDB" id="3071370at2759"/>
<gene>
    <name evidence="1" type="ORF">CYLTODRAFT_447693</name>
</gene>
<evidence type="ECO:0008006" key="3">
    <source>
        <dbReference type="Google" id="ProtNLM"/>
    </source>
</evidence>
<dbReference type="InterPro" id="IPR032675">
    <property type="entry name" value="LRR_dom_sf"/>
</dbReference>
<dbReference type="Proteomes" id="UP000054007">
    <property type="component" value="Unassembled WGS sequence"/>
</dbReference>